<dbReference type="InterPro" id="IPR041368">
    <property type="entry name" value="DRP_C"/>
</dbReference>
<dbReference type="Proteomes" id="UP000187485">
    <property type="component" value="Unassembled WGS sequence"/>
</dbReference>
<evidence type="ECO:0000259" key="1">
    <source>
        <dbReference type="Pfam" id="PF17726"/>
    </source>
</evidence>
<dbReference type="CDD" id="cd22319">
    <property type="entry name" value="DpnI-like"/>
    <property type="match status" value="1"/>
</dbReference>
<protein>
    <submittedName>
        <fullName evidence="2">Restriction endonuclease</fullName>
    </submittedName>
</protein>
<accession>A0A1L8CS57</accession>
<reference evidence="3" key="1">
    <citation type="submission" date="2016-12" db="EMBL/GenBank/DDBJ databases">
        <title>Draft Genome Sequences od Carboxydothermus pertinax and islandicus, Hydrogenogenic Carboxydotrophic Bacteria.</title>
        <authorList>
            <person name="Fukuyama Y."/>
            <person name="Ohmae K."/>
            <person name="Yoneda Y."/>
            <person name="Yoshida T."/>
            <person name="Sako Y."/>
        </authorList>
    </citation>
    <scope>NUCLEOTIDE SEQUENCE [LARGE SCALE GENOMIC DNA]</scope>
    <source>
        <strain evidence="3">Ug1</strain>
    </source>
</reference>
<comment type="caution">
    <text evidence="2">The sequence shown here is derived from an EMBL/GenBank/DDBJ whole genome shotgun (WGS) entry which is preliminary data.</text>
</comment>
<organism evidence="2 3">
    <name type="scientific">Carboxydothermus pertinax</name>
    <dbReference type="NCBI Taxonomy" id="870242"/>
    <lineage>
        <taxon>Bacteria</taxon>
        <taxon>Bacillati</taxon>
        <taxon>Bacillota</taxon>
        <taxon>Clostridia</taxon>
        <taxon>Thermoanaerobacterales</taxon>
        <taxon>Thermoanaerobacteraceae</taxon>
        <taxon>Carboxydothermus</taxon>
    </lineage>
</organism>
<proteinExistence type="predicted"/>
<dbReference type="OrthoDB" id="1664032at2"/>
<dbReference type="Pfam" id="PF06044">
    <property type="entry name" value="DpnI"/>
    <property type="match status" value="1"/>
</dbReference>
<keyword evidence="2" id="KW-0540">Nuclease</keyword>
<dbReference type="Pfam" id="PF17726">
    <property type="entry name" value="DpnI_C"/>
    <property type="match status" value="1"/>
</dbReference>
<dbReference type="InterPro" id="IPR010324">
    <property type="entry name" value="DRP"/>
</dbReference>
<keyword evidence="2" id="KW-0378">Hydrolase</keyword>
<dbReference type="InterPro" id="IPR043025">
    <property type="entry name" value="DRP_PD-(D/E)XK_dom"/>
</dbReference>
<dbReference type="GO" id="GO:0004519">
    <property type="term" value="F:endonuclease activity"/>
    <property type="evidence" value="ECO:0007669"/>
    <property type="project" value="UniProtKB-KW"/>
</dbReference>
<dbReference type="REBASE" id="186961">
    <property type="entry name" value="CpeUg1ORF2370P"/>
</dbReference>
<name>A0A1L8CS57_9THEO</name>
<dbReference type="Gene3D" id="1.10.10.10">
    <property type="entry name" value="Winged helix-like DNA-binding domain superfamily/Winged helix DNA-binding domain"/>
    <property type="match status" value="1"/>
</dbReference>
<dbReference type="EMBL" id="BDJK01000004">
    <property type="protein sequence ID" value="GAV21727.1"/>
    <property type="molecule type" value="Genomic_DNA"/>
</dbReference>
<gene>
    <name evidence="2" type="ORF">cpu_02370</name>
</gene>
<feature type="domain" description="Dam-replacing protein HTH" evidence="1">
    <location>
        <begin position="191"/>
        <end position="260"/>
    </location>
</feature>
<evidence type="ECO:0000313" key="3">
    <source>
        <dbReference type="Proteomes" id="UP000187485"/>
    </source>
</evidence>
<dbReference type="RefSeq" id="WP_159433959.1">
    <property type="nucleotide sequence ID" value="NZ_BDJK01000004.1"/>
</dbReference>
<dbReference type="STRING" id="870242.cpu_02370"/>
<dbReference type="InterPro" id="IPR036388">
    <property type="entry name" value="WH-like_DNA-bd_sf"/>
</dbReference>
<dbReference type="Gene3D" id="3.40.210.30">
    <property type="entry name" value="Dam replacing family, catalytic PD-(D/E)XK domain"/>
    <property type="match status" value="1"/>
</dbReference>
<evidence type="ECO:0000313" key="2">
    <source>
        <dbReference type="EMBL" id="GAV21727.1"/>
    </source>
</evidence>
<dbReference type="AlphaFoldDB" id="A0A1L8CS57"/>
<sequence>MQIPISLYDYYEEYKEKYKSKSQLVRVISESWFKDNMYCPFCSNEKIKRYDNNHPVADFFCNDCGEEFQLKSKKKRLGNIVVDGEYNKMIQAIYSCSVPNFFFMSYSPMFDYINDLIIVPKEFILPGIIKKRRPLSQRARRRGWTGCNISLKDIPYSGKIYLIKDKNVIPANHVRMNIQKISYYRKIKNVDKRGWLADILNILIKINKEVFTLKDVYAYIPYLKVLHPQNNNIEAKIRQQLQILRNNNVIEFLGKGVYRKL</sequence>
<keyword evidence="3" id="KW-1185">Reference proteome</keyword>
<keyword evidence="2" id="KW-0255">Endonuclease</keyword>